<dbReference type="InterPro" id="IPR059179">
    <property type="entry name" value="MLKL-like_MCAfunc"/>
</dbReference>
<dbReference type="OrthoDB" id="3047605at2759"/>
<dbReference type="EMBL" id="JACAZI010000009">
    <property type="protein sequence ID" value="KAF7352147.1"/>
    <property type="molecule type" value="Genomic_DNA"/>
</dbReference>
<comment type="caution">
    <text evidence="1">The sequence shown here is derived from an EMBL/GenBank/DDBJ whole genome shotgun (WGS) entry which is preliminary data.</text>
</comment>
<evidence type="ECO:0000313" key="1">
    <source>
        <dbReference type="EMBL" id="KAF7352147.1"/>
    </source>
</evidence>
<name>A0A8H6Y5F0_9AGAR</name>
<keyword evidence="2" id="KW-1185">Reference proteome</keyword>
<evidence type="ECO:0000313" key="2">
    <source>
        <dbReference type="Proteomes" id="UP000620124"/>
    </source>
</evidence>
<accession>A0A8H6Y5F0</accession>
<dbReference type="Gene3D" id="1.20.930.20">
    <property type="entry name" value="Adaptor protein Cbl, N-terminal domain"/>
    <property type="match status" value="1"/>
</dbReference>
<dbReference type="Proteomes" id="UP000620124">
    <property type="component" value="Unassembled WGS sequence"/>
</dbReference>
<proteinExistence type="predicted"/>
<organism evidence="1 2">
    <name type="scientific">Mycena venus</name>
    <dbReference type="NCBI Taxonomy" id="2733690"/>
    <lineage>
        <taxon>Eukaryota</taxon>
        <taxon>Fungi</taxon>
        <taxon>Dikarya</taxon>
        <taxon>Basidiomycota</taxon>
        <taxon>Agaricomycotina</taxon>
        <taxon>Agaricomycetes</taxon>
        <taxon>Agaricomycetidae</taxon>
        <taxon>Agaricales</taxon>
        <taxon>Marasmiineae</taxon>
        <taxon>Mycenaceae</taxon>
        <taxon>Mycena</taxon>
    </lineage>
</organism>
<protein>
    <submittedName>
        <fullName evidence="1">NB-ARC domain-containing protein</fullName>
    </submittedName>
</protein>
<dbReference type="CDD" id="cd21037">
    <property type="entry name" value="MLKL_NTD"/>
    <property type="match status" value="1"/>
</dbReference>
<dbReference type="InterPro" id="IPR036537">
    <property type="entry name" value="Adaptor_Cbl_N_dom_sf"/>
</dbReference>
<sequence length="230" mass="25675">MPVRLGTTQARLKNIRKYLSLVTPILSELCDAFGSPFLKAISTITLSLSAEAENIKRNKDDCIELIEQVHTIVCAIVDLHIKADNNSILPPAMLEHLGSFTKTLQKIHTYVEAKQDASRFKHFFHQNATKTLLRECKAGLQQALAVFKVQIGIEFFADMGEMQKSMHEKHDKMLALISACSTREPSINAGFASSDSSTASLSMLPAEPKIFHGRETELKQILDIFKQPLH</sequence>
<reference evidence="1" key="1">
    <citation type="submission" date="2020-05" db="EMBL/GenBank/DDBJ databases">
        <title>Mycena genomes resolve the evolution of fungal bioluminescence.</title>
        <authorList>
            <person name="Tsai I.J."/>
        </authorList>
    </citation>
    <scope>NUCLEOTIDE SEQUENCE</scope>
    <source>
        <strain evidence="1">CCC161011</strain>
    </source>
</reference>
<dbReference type="GO" id="GO:0007166">
    <property type="term" value="P:cell surface receptor signaling pathway"/>
    <property type="evidence" value="ECO:0007669"/>
    <property type="project" value="InterPro"/>
</dbReference>
<gene>
    <name evidence="1" type="ORF">MVEN_01177900</name>
</gene>
<dbReference type="AlphaFoldDB" id="A0A8H6Y5F0"/>